<protein>
    <submittedName>
        <fullName evidence="1">Uncharacterized protein</fullName>
    </submittedName>
</protein>
<keyword evidence="2" id="KW-1185">Reference proteome</keyword>
<comment type="caution">
    <text evidence="1">The sequence shown here is derived from an EMBL/GenBank/DDBJ whole genome shotgun (WGS) entry which is preliminary data.</text>
</comment>
<accession>F7NPW4</accession>
<evidence type="ECO:0000313" key="2">
    <source>
        <dbReference type="Proteomes" id="UP000003240"/>
    </source>
</evidence>
<dbReference type="EMBL" id="AFGF01000269">
    <property type="protein sequence ID" value="EGO61955.1"/>
    <property type="molecule type" value="Genomic_DNA"/>
</dbReference>
<gene>
    <name evidence="1" type="ORF">ALO_20807</name>
</gene>
<dbReference type="STRING" id="1009370.ALO_20807"/>
<reference evidence="1 2" key="1">
    <citation type="journal article" date="2011" name="EMBO J.">
        <title>Structural diversity of bacterial flagellar motors.</title>
        <authorList>
            <person name="Chen S."/>
            <person name="Beeby M."/>
            <person name="Murphy G.E."/>
            <person name="Leadbetter J.R."/>
            <person name="Hendrixson D.R."/>
            <person name="Briegel A."/>
            <person name="Li Z."/>
            <person name="Shi J."/>
            <person name="Tocheva E.I."/>
            <person name="Muller A."/>
            <person name="Dobro M.J."/>
            <person name="Jensen G.J."/>
        </authorList>
    </citation>
    <scope>NUCLEOTIDE SEQUENCE [LARGE SCALE GENOMIC DNA]</scope>
    <source>
        <strain evidence="1 2">DSM 6540</strain>
    </source>
</reference>
<organism evidence="1 2">
    <name type="scientific">Acetonema longum DSM 6540</name>
    <dbReference type="NCBI Taxonomy" id="1009370"/>
    <lineage>
        <taxon>Bacteria</taxon>
        <taxon>Bacillati</taxon>
        <taxon>Bacillota</taxon>
        <taxon>Negativicutes</taxon>
        <taxon>Acetonemataceae</taxon>
        <taxon>Acetonema</taxon>
    </lineage>
</organism>
<sequence length="40" mass="4569">MGTSFFLYLPSAVTNSLGAAYYHLQELSHDHIIRIIKTME</sequence>
<dbReference type="Proteomes" id="UP000003240">
    <property type="component" value="Unassembled WGS sequence"/>
</dbReference>
<name>F7NPW4_9FIRM</name>
<dbReference type="AlphaFoldDB" id="F7NPW4"/>
<evidence type="ECO:0000313" key="1">
    <source>
        <dbReference type="EMBL" id="EGO61955.1"/>
    </source>
</evidence>
<proteinExistence type="predicted"/>